<evidence type="ECO:0000256" key="6">
    <source>
        <dbReference type="ARBA" id="ARBA00023316"/>
    </source>
</evidence>
<keyword evidence="6 7" id="KW-0961">Cell wall biogenesis/degradation</keyword>
<accession>J9A427</accession>
<feature type="active site" description="Nucleophile" evidence="7">
    <location>
        <position position="162"/>
    </location>
</feature>
<feature type="domain" description="L,D-TPase catalytic" evidence="9">
    <location>
        <begin position="15"/>
        <end position="186"/>
    </location>
</feature>
<protein>
    <submittedName>
        <fullName evidence="10">Putative Cytosolic Protein</fullName>
    </submittedName>
</protein>
<feature type="region of interest" description="Disordered" evidence="8">
    <location>
        <begin position="1"/>
        <end position="27"/>
    </location>
</feature>
<keyword evidence="4 7" id="KW-0133">Cell shape</keyword>
<dbReference type="UniPathway" id="UPA00219"/>
<dbReference type="eggNOG" id="COG3786">
    <property type="taxonomic scope" value="Bacteria"/>
</dbReference>
<evidence type="ECO:0000256" key="7">
    <source>
        <dbReference type="PROSITE-ProRule" id="PRU01373"/>
    </source>
</evidence>
<dbReference type="GO" id="GO:0009252">
    <property type="term" value="P:peptidoglycan biosynthetic process"/>
    <property type="evidence" value="ECO:0007669"/>
    <property type="project" value="UniProtKB-UniPathway"/>
</dbReference>
<dbReference type="GO" id="GO:0016740">
    <property type="term" value="F:transferase activity"/>
    <property type="evidence" value="ECO:0007669"/>
    <property type="project" value="UniProtKB-KW"/>
</dbReference>
<dbReference type="EMBL" id="ALYF01000003">
    <property type="protein sequence ID" value="EJW21080.1"/>
    <property type="molecule type" value="Genomic_DNA"/>
</dbReference>
<feature type="compositionally biased region" description="Basic and acidic residues" evidence="8">
    <location>
        <begin position="16"/>
        <end position="27"/>
    </location>
</feature>
<evidence type="ECO:0000256" key="8">
    <source>
        <dbReference type="SAM" id="MobiDB-lite"/>
    </source>
</evidence>
<keyword evidence="3" id="KW-0808">Transferase</keyword>
<keyword evidence="5 7" id="KW-0573">Peptidoglycan synthesis</keyword>
<evidence type="ECO:0000256" key="4">
    <source>
        <dbReference type="ARBA" id="ARBA00022960"/>
    </source>
</evidence>
<dbReference type="GO" id="GO:0004180">
    <property type="term" value="F:carboxypeptidase activity"/>
    <property type="evidence" value="ECO:0007669"/>
    <property type="project" value="UniProtKB-ARBA"/>
</dbReference>
<organism evidence="10 11">
    <name type="scientific">alpha proteobacterium IMCC14465</name>
    <dbReference type="NCBI Taxonomy" id="1220535"/>
    <lineage>
        <taxon>Bacteria</taxon>
        <taxon>Pseudomonadati</taxon>
        <taxon>Pseudomonadota</taxon>
        <taxon>Alphaproteobacteria</taxon>
        <taxon>PS1 clade</taxon>
    </lineage>
</organism>
<dbReference type="PROSITE" id="PS52029">
    <property type="entry name" value="LD_TPASE"/>
    <property type="match status" value="1"/>
</dbReference>
<evidence type="ECO:0000256" key="5">
    <source>
        <dbReference type="ARBA" id="ARBA00022984"/>
    </source>
</evidence>
<dbReference type="InterPro" id="IPR038063">
    <property type="entry name" value="Transpep_catalytic_dom"/>
</dbReference>
<dbReference type="CDD" id="cd16913">
    <property type="entry name" value="YkuD_like"/>
    <property type="match status" value="1"/>
</dbReference>
<reference evidence="10 11" key="1">
    <citation type="journal article" date="2012" name="J. Bacteriol.">
        <title>Genome Sequence of Strain IMCC14465, Isolated from the East Sea, Belonging to the PS1 Clade of Alphaproteobacteria.</title>
        <authorList>
            <person name="Yang S.J."/>
            <person name="Kang I."/>
            <person name="Cho J.C."/>
        </authorList>
    </citation>
    <scope>NUCLEOTIDE SEQUENCE [LARGE SCALE GENOMIC DNA]</scope>
    <source>
        <strain evidence="10 11">IMCC14465</strain>
    </source>
</reference>
<evidence type="ECO:0000313" key="10">
    <source>
        <dbReference type="EMBL" id="EJW21080.1"/>
    </source>
</evidence>
<dbReference type="PANTHER" id="PTHR38589:SF1">
    <property type="entry name" value="BLR0621 PROTEIN"/>
    <property type="match status" value="1"/>
</dbReference>
<dbReference type="GO" id="GO:0008360">
    <property type="term" value="P:regulation of cell shape"/>
    <property type="evidence" value="ECO:0007669"/>
    <property type="project" value="UniProtKB-UniRule"/>
</dbReference>
<dbReference type="InterPro" id="IPR005490">
    <property type="entry name" value="LD_TPept_cat_dom"/>
</dbReference>
<evidence type="ECO:0000256" key="3">
    <source>
        <dbReference type="ARBA" id="ARBA00022679"/>
    </source>
</evidence>
<name>J9A427_9PROT</name>
<dbReference type="Proteomes" id="UP000004836">
    <property type="component" value="Unassembled WGS sequence"/>
</dbReference>
<dbReference type="PATRIC" id="fig|1220535.3.peg.873"/>
<evidence type="ECO:0000313" key="11">
    <source>
        <dbReference type="Proteomes" id="UP000004836"/>
    </source>
</evidence>
<dbReference type="STRING" id="1220535.IMCC14465_08760"/>
<comment type="similarity">
    <text evidence="2">Belongs to the YkuD family.</text>
</comment>
<proteinExistence type="inferred from homology"/>
<feature type="active site" description="Proton donor/acceptor" evidence="7">
    <location>
        <position position="150"/>
    </location>
</feature>
<comment type="pathway">
    <text evidence="1 7">Cell wall biogenesis; peptidoglycan biosynthesis.</text>
</comment>
<dbReference type="GO" id="GO:0071555">
    <property type="term" value="P:cell wall organization"/>
    <property type="evidence" value="ECO:0007669"/>
    <property type="project" value="UniProtKB-UniRule"/>
</dbReference>
<keyword evidence="11" id="KW-1185">Reference proteome</keyword>
<dbReference type="PANTHER" id="PTHR38589">
    <property type="entry name" value="BLR0621 PROTEIN"/>
    <property type="match status" value="1"/>
</dbReference>
<dbReference type="AlphaFoldDB" id="J9A427"/>
<gene>
    <name evidence="10" type="ORF">IMCC14465_08760</name>
</gene>
<dbReference type="Pfam" id="PF03734">
    <property type="entry name" value="YkuD"/>
    <property type="match status" value="1"/>
</dbReference>
<evidence type="ECO:0000256" key="2">
    <source>
        <dbReference type="ARBA" id="ARBA00005992"/>
    </source>
</evidence>
<evidence type="ECO:0000256" key="1">
    <source>
        <dbReference type="ARBA" id="ARBA00004752"/>
    </source>
</evidence>
<evidence type="ECO:0000259" key="9">
    <source>
        <dbReference type="PROSITE" id="PS52029"/>
    </source>
</evidence>
<dbReference type="SUPFAM" id="SSF141523">
    <property type="entry name" value="L,D-transpeptidase catalytic domain-like"/>
    <property type="match status" value="1"/>
</dbReference>
<sequence>MDMIVEQHGPTSHPASHPESHPDSKTDIHRGRLRLGETVYPCALGRSGILTDKKEGDGGTPAGNWQIGDCWFRPDKWQTPIQTLKTLEITPNSGWSDDPTDPDYNRPVTLPHGYSHESLWRTDNQYDVIIPLNYNFAPVVPGAGSAIFFHLAKPDYGPTEGCVAVSHADMEAILPLLTPQTRMIIRA</sequence>
<comment type="caution">
    <text evidence="10">The sequence shown here is derived from an EMBL/GenBank/DDBJ whole genome shotgun (WGS) entry which is preliminary data.</text>
</comment>